<organism evidence="2 3">
    <name type="scientific">Venturia nashicola</name>
    <dbReference type="NCBI Taxonomy" id="86259"/>
    <lineage>
        <taxon>Eukaryota</taxon>
        <taxon>Fungi</taxon>
        <taxon>Dikarya</taxon>
        <taxon>Ascomycota</taxon>
        <taxon>Pezizomycotina</taxon>
        <taxon>Dothideomycetes</taxon>
        <taxon>Pleosporomycetidae</taxon>
        <taxon>Venturiales</taxon>
        <taxon>Venturiaceae</taxon>
        <taxon>Venturia</taxon>
    </lineage>
</organism>
<reference evidence="2 3" key="1">
    <citation type="submission" date="2019-04" db="EMBL/GenBank/DDBJ databases">
        <title>High contiguity whole genome sequence and gene annotation resource for two Venturia nashicola isolates.</title>
        <authorList>
            <person name="Prokchorchik M."/>
            <person name="Won K."/>
            <person name="Lee Y."/>
            <person name="Choi E.D."/>
            <person name="Segonzac C."/>
            <person name="Sohn K.H."/>
        </authorList>
    </citation>
    <scope>NUCLEOTIDE SEQUENCE [LARGE SCALE GENOMIC DNA]</scope>
    <source>
        <strain evidence="2 3">PRI2</strain>
    </source>
</reference>
<feature type="region of interest" description="Disordered" evidence="1">
    <location>
        <begin position="40"/>
        <end position="72"/>
    </location>
</feature>
<accession>A0A4Z1PBN4</accession>
<dbReference type="Proteomes" id="UP000298493">
    <property type="component" value="Unassembled WGS sequence"/>
</dbReference>
<dbReference type="EMBL" id="SNSC02000003">
    <property type="protein sequence ID" value="TID25778.1"/>
    <property type="molecule type" value="Genomic_DNA"/>
</dbReference>
<keyword evidence="3" id="KW-1185">Reference proteome</keyword>
<name>A0A4Z1PBN4_9PEZI</name>
<evidence type="ECO:0000313" key="3">
    <source>
        <dbReference type="Proteomes" id="UP000298493"/>
    </source>
</evidence>
<dbReference type="AlphaFoldDB" id="A0A4Z1PBN4"/>
<evidence type="ECO:0000256" key="1">
    <source>
        <dbReference type="SAM" id="MobiDB-lite"/>
    </source>
</evidence>
<proteinExistence type="predicted"/>
<protein>
    <submittedName>
        <fullName evidence="2">Uncharacterized protein</fullName>
    </submittedName>
</protein>
<sequence length="118" mass="13552">MASTGYSLQTGNINIGVANSFRSIHNQSVERGWRVRASDSHDHGCSSSRLGTERMLDNKNTQPYKTLSKMPTFPNPEVERRFKIPRSIHVQCNLRRMMAWNIAPFAPAKHWESFKIHV</sequence>
<evidence type="ECO:0000313" key="2">
    <source>
        <dbReference type="EMBL" id="TID25778.1"/>
    </source>
</evidence>
<comment type="caution">
    <text evidence="2">The sequence shown here is derived from an EMBL/GenBank/DDBJ whole genome shotgun (WGS) entry which is preliminary data.</text>
</comment>
<gene>
    <name evidence="2" type="ORF">E6O75_ATG03641</name>
</gene>